<evidence type="ECO:0000256" key="5">
    <source>
        <dbReference type="ARBA" id="ARBA00023163"/>
    </source>
</evidence>
<dbReference type="Gene3D" id="3.40.50.2300">
    <property type="match status" value="1"/>
</dbReference>
<evidence type="ECO:0000313" key="11">
    <source>
        <dbReference type="Proteomes" id="UP000602759"/>
    </source>
</evidence>
<dbReference type="Pfam" id="PF00486">
    <property type="entry name" value="Trans_reg_C"/>
    <property type="match status" value="1"/>
</dbReference>
<dbReference type="RefSeq" id="WP_190993849.1">
    <property type="nucleotide sequence ID" value="NZ_JACOIK010000005.1"/>
</dbReference>
<dbReference type="Pfam" id="PF00072">
    <property type="entry name" value="Response_reg"/>
    <property type="match status" value="1"/>
</dbReference>
<dbReference type="PROSITE" id="PS51755">
    <property type="entry name" value="OMPR_PHOB"/>
    <property type="match status" value="1"/>
</dbReference>
<dbReference type="SUPFAM" id="SSF52172">
    <property type="entry name" value="CheY-like"/>
    <property type="match status" value="1"/>
</dbReference>
<feature type="domain" description="OmpR/PhoB-type" evidence="9">
    <location>
        <begin position="125"/>
        <end position="222"/>
    </location>
</feature>
<keyword evidence="3" id="KW-0805">Transcription regulation</keyword>
<gene>
    <name evidence="10" type="ORF">H8B06_08500</name>
</gene>
<dbReference type="CDD" id="cd00383">
    <property type="entry name" value="trans_reg_C"/>
    <property type="match status" value="1"/>
</dbReference>
<dbReference type="Proteomes" id="UP000602759">
    <property type="component" value="Unassembled WGS sequence"/>
</dbReference>
<keyword evidence="11" id="KW-1185">Reference proteome</keyword>
<evidence type="ECO:0000259" key="8">
    <source>
        <dbReference type="PROSITE" id="PS50110"/>
    </source>
</evidence>
<keyword evidence="2" id="KW-0902">Two-component regulatory system</keyword>
<keyword evidence="5" id="KW-0804">Transcription</keyword>
<sequence>MRNKILIIEDDKELALTLKDFFEENALQVWHASSGEEGLSLYYKENPDLIILDVVLPDESGFDVIADIRDKDITTPIIMMTGTEFDEDNQMRGYDGGANNYMQKPVYPQVLLAQIKNILSLPKDLLHYKIGGMKIRLHTQYIEFDGKSHPLRERDFEILTLLFQHQGQVVDRSVILKQVWKDDRADNNGLLDAAMSRIRRIVKEYPTVQIKTIYGVGYMLTDKINSVTSR</sequence>
<dbReference type="InterPro" id="IPR001789">
    <property type="entry name" value="Sig_transdc_resp-reg_receiver"/>
</dbReference>
<dbReference type="Gene3D" id="1.10.10.10">
    <property type="entry name" value="Winged helix-like DNA-binding domain superfamily/Winged helix DNA-binding domain"/>
    <property type="match status" value="1"/>
</dbReference>
<accession>A0ABR7YNP7</accession>
<protein>
    <submittedName>
        <fullName evidence="10">Response regulator transcription factor</fullName>
    </submittedName>
</protein>
<proteinExistence type="predicted"/>
<keyword evidence="1 6" id="KW-0597">Phosphoprotein</keyword>
<reference evidence="10 11" key="1">
    <citation type="submission" date="2020-08" db="EMBL/GenBank/DDBJ databases">
        <title>Sphingobacterium sp. DN00404 isolated from aquaculture water.</title>
        <authorList>
            <person name="Zhang M."/>
        </authorList>
    </citation>
    <scope>NUCLEOTIDE SEQUENCE [LARGE SCALE GENOMIC DNA]</scope>
    <source>
        <strain evidence="10 11">DN00404</strain>
    </source>
</reference>
<keyword evidence="4 7" id="KW-0238">DNA-binding</keyword>
<evidence type="ECO:0000256" key="2">
    <source>
        <dbReference type="ARBA" id="ARBA00023012"/>
    </source>
</evidence>
<dbReference type="PANTHER" id="PTHR48111">
    <property type="entry name" value="REGULATOR OF RPOS"/>
    <property type="match status" value="1"/>
</dbReference>
<dbReference type="EMBL" id="JACOIK010000005">
    <property type="protein sequence ID" value="MBD1432861.1"/>
    <property type="molecule type" value="Genomic_DNA"/>
</dbReference>
<dbReference type="InterPro" id="IPR001867">
    <property type="entry name" value="OmpR/PhoB-type_DNA-bd"/>
</dbReference>
<dbReference type="PANTHER" id="PTHR48111:SF1">
    <property type="entry name" value="TWO-COMPONENT RESPONSE REGULATOR ORR33"/>
    <property type="match status" value="1"/>
</dbReference>
<evidence type="ECO:0000259" key="9">
    <source>
        <dbReference type="PROSITE" id="PS51755"/>
    </source>
</evidence>
<dbReference type="InterPro" id="IPR011006">
    <property type="entry name" value="CheY-like_superfamily"/>
</dbReference>
<dbReference type="CDD" id="cd17574">
    <property type="entry name" value="REC_OmpR"/>
    <property type="match status" value="1"/>
</dbReference>
<dbReference type="SMART" id="SM00862">
    <property type="entry name" value="Trans_reg_C"/>
    <property type="match status" value="1"/>
</dbReference>
<organism evidence="10 11">
    <name type="scientific">Sphingobacterium micropteri</name>
    <dbReference type="NCBI Taxonomy" id="2763501"/>
    <lineage>
        <taxon>Bacteria</taxon>
        <taxon>Pseudomonadati</taxon>
        <taxon>Bacteroidota</taxon>
        <taxon>Sphingobacteriia</taxon>
        <taxon>Sphingobacteriales</taxon>
        <taxon>Sphingobacteriaceae</taxon>
        <taxon>Sphingobacterium</taxon>
    </lineage>
</organism>
<evidence type="ECO:0000256" key="6">
    <source>
        <dbReference type="PROSITE-ProRule" id="PRU00169"/>
    </source>
</evidence>
<evidence type="ECO:0000256" key="3">
    <source>
        <dbReference type="ARBA" id="ARBA00023015"/>
    </source>
</evidence>
<dbReference type="SMART" id="SM00448">
    <property type="entry name" value="REC"/>
    <property type="match status" value="1"/>
</dbReference>
<feature type="domain" description="Response regulatory" evidence="8">
    <location>
        <begin position="4"/>
        <end position="119"/>
    </location>
</feature>
<evidence type="ECO:0000313" key="10">
    <source>
        <dbReference type="EMBL" id="MBD1432861.1"/>
    </source>
</evidence>
<dbReference type="PROSITE" id="PS50110">
    <property type="entry name" value="RESPONSE_REGULATORY"/>
    <property type="match status" value="1"/>
</dbReference>
<comment type="caution">
    <text evidence="10">The sequence shown here is derived from an EMBL/GenBank/DDBJ whole genome shotgun (WGS) entry which is preliminary data.</text>
</comment>
<dbReference type="InterPro" id="IPR039420">
    <property type="entry name" value="WalR-like"/>
</dbReference>
<evidence type="ECO:0000256" key="7">
    <source>
        <dbReference type="PROSITE-ProRule" id="PRU01091"/>
    </source>
</evidence>
<name>A0ABR7YNP7_9SPHI</name>
<dbReference type="InterPro" id="IPR036388">
    <property type="entry name" value="WH-like_DNA-bd_sf"/>
</dbReference>
<feature type="DNA-binding region" description="OmpR/PhoB-type" evidence="7">
    <location>
        <begin position="125"/>
        <end position="222"/>
    </location>
</feature>
<feature type="modified residue" description="4-aspartylphosphate" evidence="6">
    <location>
        <position position="53"/>
    </location>
</feature>
<evidence type="ECO:0000256" key="4">
    <source>
        <dbReference type="ARBA" id="ARBA00023125"/>
    </source>
</evidence>
<evidence type="ECO:0000256" key="1">
    <source>
        <dbReference type="ARBA" id="ARBA00022553"/>
    </source>
</evidence>